<comment type="catalytic activity">
    <reaction evidence="11 12">
        <text>L-aspartate 4-semialdehyde + pyruvate = (2S,4S)-4-hydroxy-2,3,4,5-tetrahydrodipicolinate + H2O + H(+)</text>
        <dbReference type="Rhea" id="RHEA:34171"/>
        <dbReference type="ChEBI" id="CHEBI:15361"/>
        <dbReference type="ChEBI" id="CHEBI:15377"/>
        <dbReference type="ChEBI" id="CHEBI:15378"/>
        <dbReference type="ChEBI" id="CHEBI:67139"/>
        <dbReference type="ChEBI" id="CHEBI:537519"/>
        <dbReference type="EC" id="4.3.3.7"/>
    </reaction>
</comment>
<evidence type="ECO:0000256" key="5">
    <source>
        <dbReference type="ARBA" id="ARBA00022490"/>
    </source>
</evidence>
<feature type="site" description="L-lysine inhibitor binding" evidence="16">
    <location>
        <position position="79"/>
    </location>
</feature>
<dbReference type="EC" id="4.3.3.7" evidence="4 12"/>
<dbReference type="InterPro" id="IPR020625">
    <property type="entry name" value="Schiff_base-form_aldolases_AS"/>
</dbReference>
<dbReference type="PROSITE" id="PS00666">
    <property type="entry name" value="DHDPS_2"/>
    <property type="match status" value="1"/>
</dbReference>
<dbReference type="Gene3D" id="3.20.20.70">
    <property type="entry name" value="Aldolase class I"/>
    <property type="match status" value="1"/>
</dbReference>
<dbReference type="InterPro" id="IPR013785">
    <property type="entry name" value="Aldolase_TIM"/>
</dbReference>
<evidence type="ECO:0000256" key="14">
    <source>
        <dbReference type="PIRSR" id="PIRSR001365-1"/>
    </source>
</evidence>
<dbReference type="GO" id="GO:0008840">
    <property type="term" value="F:4-hydroxy-tetrahydrodipicolinate synthase activity"/>
    <property type="evidence" value="ECO:0007669"/>
    <property type="project" value="UniProtKB-UniRule"/>
</dbReference>
<dbReference type="PRINTS" id="PR00146">
    <property type="entry name" value="DHPICSNTHASE"/>
</dbReference>
<dbReference type="GO" id="GO:0009089">
    <property type="term" value="P:lysine biosynthetic process via diaminopimelate"/>
    <property type="evidence" value="ECO:0007669"/>
    <property type="project" value="UniProtKB-UniRule"/>
</dbReference>
<dbReference type="InterPro" id="IPR020624">
    <property type="entry name" value="Schiff_base-form_aldolases_CS"/>
</dbReference>
<keyword evidence="10 12" id="KW-0704">Schiff base</keyword>
<evidence type="ECO:0000256" key="3">
    <source>
        <dbReference type="ARBA" id="ARBA00007592"/>
    </source>
</evidence>
<evidence type="ECO:0000256" key="12">
    <source>
        <dbReference type="HAMAP-Rule" id="MF_00418"/>
    </source>
</evidence>
<keyword evidence="7 12" id="KW-0220">Diaminopimelate biosynthesis</keyword>
<dbReference type="EMBL" id="DTGR01000019">
    <property type="protein sequence ID" value="HHS28272.1"/>
    <property type="molecule type" value="Genomic_DNA"/>
</dbReference>
<evidence type="ECO:0000256" key="6">
    <source>
        <dbReference type="ARBA" id="ARBA00022605"/>
    </source>
</evidence>
<dbReference type="InterPro" id="IPR005263">
    <property type="entry name" value="DapA"/>
</dbReference>
<evidence type="ECO:0000313" key="17">
    <source>
        <dbReference type="EMBL" id="HHS28272.1"/>
    </source>
</evidence>
<evidence type="ECO:0000256" key="10">
    <source>
        <dbReference type="ARBA" id="ARBA00023270"/>
    </source>
</evidence>
<comment type="similarity">
    <text evidence="3 12 13">Belongs to the DapA family.</text>
</comment>
<comment type="subcellular location">
    <subcellularLocation>
        <location evidence="12">Cytoplasm</location>
    </subcellularLocation>
</comment>
<feature type="site" description="Part of a proton relay during catalysis" evidence="12">
    <location>
        <position position="106"/>
    </location>
</feature>
<proteinExistence type="inferred from homology"/>
<feature type="binding site" evidence="12 15">
    <location>
        <position position="202"/>
    </location>
    <ligand>
        <name>pyruvate</name>
        <dbReference type="ChEBI" id="CHEBI:15361"/>
    </ligand>
</feature>
<dbReference type="GO" id="GO:0005829">
    <property type="term" value="C:cytosol"/>
    <property type="evidence" value="ECO:0007669"/>
    <property type="project" value="TreeGrafter"/>
</dbReference>
<feature type="site" description="L-lysine inhibitor binding" evidence="16">
    <location>
        <position position="105"/>
    </location>
</feature>
<feature type="binding site" evidence="12 15">
    <location>
        <position position="44"/>
    </location>
    <ligand>
        <name>pyruvate</name>
        <dbReference type="ChEBI" id="CHEBI:15361"/>
    </ligand>
</feature>
<evidence type="ECO:0000256" key="11">
    <source>
        <dbReference type="ARBA" id="ARBA00047836"/>
    </source>
</evidence>
<evidence type="ECO:0000256" key="15">
    <source>
        <dbReference type="PIRSR" id="PIRSR001365-2"/>
    </source>
</evidence>
<evidence type="ECO:0000256" key="7">
    <source>
        <dbReference type="ARBA" id="ARBA00022915"/>
    </source>
</evidence>
<feature type="active site" description="Schiff-base intermediate with substrate" evidence="12 14">
    <location>
        <position position="160"/>
    </location>
</feature>
<dbReference type="NCBIfam" id="TIGR00674">
    <property type="entry name" value="dapA"/>
    <property type="match status" value="1"/>
</dbReference>
<keyword evidence="9 12" id="KW-0456">Lyase</keyword>
<keyword evidence="5 12" id="KW-0963">Cytoplasm</keyword>
<feature type="site" description="L-lysine inhibitor binding; via carbonyl oxygen" evidence="16">
    <location>
        <position position="48"/>
    </location>
</feature>
<evidence type="ECO:0000256" key="16">
    <source>
        <dbReference type="PIRSR" id="PIRSR001365-3"/>
    </source>
</evidence>
<accession>A0A7V6A102</accession>
<dbReference type="UniPathway" id="UPA00034">
    <property type="reaction ID" value="UER00017"/>
</dbReference>
<comment type="caution">
    <text evidence="17">The sequence shown here is derived from an EMBL/GenBank/DDBJ whole genome shotgun (WGS) entry which is preliminary data.</text>
</comment>
<protein>
    <recommendedName>
        <fullName evidence="4 12">4-hydroxy-tetrahydrodipicolinate synthase</fullName>
        <shortName evidence="12">HTPA synthase</shortName>
        <ecNumber evidence="4 12">4.3.3.7</ecNumber>
    </recommendedName>
</protein>
<dbReference type="PIRSF" id="PIRSF001365">
    <property type="entry name" value="DHDPS"/>
    <property type="match status" value="1"/>
</dbReference>
<dbReference type="SMART" id="SM01130">
    <property type="entry name" value="DHDPS"/>
    <property type="match status" value="1"/>
</dbReference>
<evidence type="ECO:0000256" key="4">
    <source>
        <dbReference type="ARBA" id="ARBA00012086"/>
    </source>
</evidence>
<gene>
    <name evidence="12" type="primary">dapA</name>
    <name evidence="17" type="ORF">ENV52_01020</name>
</gene>
<dbReference type="CDD" id="cd00950">
    <property type="entry name" value="DHDPS"/>
    <property type="match status" value="1"/>
</dbReference>
<evidence type="ECO:0000256" key="8">
    <source>
        <dbReference type="ARBA" id="ARBA00023154"/>
    </source>
</evidence>
<keyword evidence="6 12" id="KW-0028">Amino-acid biosynthesis</keyword>
<sequence>MLQGAITAIVTPFKDGKLDEAAYRELIEFQIEGGIHGIVPCGTTGESATLSHQEHKRVVEACVDQVKKRVPVVAGTGSNNTAEALELTKHAQAAGADYALLITPYYNKPTQEGLYQHFKTIADNTSIPMVVYNVPSRTSVNLLPETLARLAEIPNIVAVKEATGDLKQCAKIVELCGDKITLLSGDDFTVLPLLAIGGKGVISVVSNVAPQDMAGMCEAFARGDLAGARRLHYKMWPLMEAMFYETNPMPAKTALKMMGKITGEVRQPLCPMSQANEDKLRQVLKKYGLI</sequence>
<dbReference type="HAMAP" id="MF_00418">
    <property type="entry name" value="DapA"/>
    <property type="match status" value="1"/>
</dbReference>
<comment type="function">
    <text evidence="1 12">Catalyzes the condensation of (S)-aspartate-beta-semialdehyde [(S)-ASA] and pyruvate to 4-hydroxy-tetrahydrodipicolinate (HTPA).</text>
</comment>
<comment type="caution">
    <text evidence="12">Was originally thought to be a dihydrodipicolinate synthase (DHDPS), catalyzing the condensation of (S)-aspartate-beta-semialdehyde [(S)-ASA] and pyruvate to dihydrodipicolinate (DHDP). However, it was shown in E.coli that the product of the enzymatic reaction is not dihydrodipicolinate but in fact (4S)-4-hydroxy-2,3,4,5-tetrahydro-(2S)-dipicolinic acid (HTPA), and that the consecutive dehydration reaction leading to DHDP is not spontaneous but catalyzed by DapB.</text>
</comment>
<evidence type="ECO:0000256" key="2">
    <source>
        <dbReference type="ARBA" id="ARBA00005120"/>
    </source>
</evidence>
<dbReference type="AlphaFoldDB" id="A0A7V6A102"/>
<evidence type="ECO:0000256" key="9">
    <source>
        <dbReference type="ARBA" id="ARBA00023239"/>
    </source>
</evidence>
<dbReference type="PANTHER" id="PTHR12128:SF66">
    <property type="entry name" value="4-HYDROXY-2-OXOGLUTARATE ALDOLASE, MITOCHONDRIAL"/>
    <property type="match status" value="1"/>
</dbReference>
<dbReference type="PROSITE" id="PS00665">
    <property type="entry name" value="DHDPS_1"/>
    <property type="match status" value="1"/>
</dbReference>
<feature type="site" description="L-lysine inhibitor binding" evidence="16">
    <location>
        <position position="106"/>
    </location>
</feature>
<evidence type="ECO:0000256" key="1">
    <source>
        <dbReference type="ARBA" id="ARBA00003294"/>
    </source>
</evidence>
<comment type="subunit">
    <text evidence="12">Homotetramer; dimer of dimers.</text>
</comment>
<dbReference type="InterPro" id="IPR002220">
    <property type="entry name" value="DapA-like"/>
</dbReference>
<feature type="active site" description="Proton donor/acceptor" evidence="12 14">
    <location>
        <position position="132"/>
    </location>
</feature>
<feature type="site" description="L-lysine inhibitor binding" evidence="16">
    <location>
        <position position="83"/>
    </location>
</feature>
<feature type="site" description="Part of a proton relay during catalysis" evidence="12 16">
    <location>
        <position position="43"/>
    </location>
</feature>
<organism evidence="17">
    <name type="scientific">Desulfobacca acetoxidans</name>
    <dbReference type="NCBI Taxonomy" id="60893"/>
    <lineage>
        <taxon>Bacteria</taxon>
        <taxon>Pseudomonadati</taxon>
        <taxon>Thermodesulfobacteriota</taxon>
        <taxon>Desulfobaccia</taxon>
        <taxon>Desulfobaccales</taxon>
        <taxon>Desulfobaccaceae</taxon>
        <taxon>Desulfobacca</taxon>
    </lineage>
</organism>
<keyword evidence="8 12" id="KW-0457">Lysine biosynthesis</keyword>
<dbReference type="PANTHER" id="PTHR12128">
    <property type="entry name" value="DIHYDRODIPICOLINATE SYNTHASE"/>
    <property type="match status" value="1"/>
</dbReference>
<dbReference type="Pfam" id="PF00701">
    <property type="entry name" value="DHDPS"/>
    <property type="match status" value="1"/>
</dbReference>
<name>A0A7V6A102_9BACT</name>
<evidence type="ECO:0000256" key="13">
    <source>
        <dbReference type="PIRNR" id="PIRNR001365"/>
    </source>
</evidence>
<dbReference type="SUPFAM" id="SSF51569">
    <property type="entry name" value="Aldolase"/>
    <property type="match status" value="1"/>
</dbReference>
<comment type="pathway">
    <text evidence="2 12">Amino-acid biosynthesis; L-lysine biosynthesis via DAP pathway; (S)-tetrahydrodipicolinate from L-aspartate: step 3/4.</text>
</comment>
<dbReference type="GO" id="GO:0019877">
    <property type="term" value="P:diaminopimelate biosynthetic process"/>
    <property type="evidence" value="ECO:0007669"/>
    <property type="project" value="UniProtKB-UniRule"/>
</dbReference>
<reference evidence="17" key="1">
    <citation type="journal article" date="2020" name="mSystems">
        <title>Genome- and Community-Level Interaction Insights into Carbon Utilization and Element Cycling Functions of Hydrothermarchaeota in Hydrothermal Sediment.</title>
        <authorList>
            <person name="Zhou Z."/>
            <person name="Liu Y."/>
            <person name="Xu W."/>
            <person name="Pan J."/>
            <person name="Luo Z.H."/>
            <person name="Li M."/>
        </authorList>
    </citation>
    <scope>NUCLEOTIDE SEQUENCE [LARGE SCALE GENOMIC DNA]</scope>
    <source>
        <strain evidence="17">SpSt-767</strain>
    </source>
</reference>